<evidence type="ECO:0000256" key="1">
    <source>
        <dbReference type="ARBA" id="ARBA00007381"/>
    </source>
</evidence>
<dbReference type="GO" id="GO:0051082">
    <property type="term" value="F:unfolded protein binding"/>
    <property type="evidence" value="ECO:0007669"/>
    <property type="project" value="InterPro"/>
</dbReference>
<gene>
    <name evidence="7" type="ORF">LCGC14_1280980</name>
</gene>
<dbReference type="FunFam" id="2.60.34.10:FF:000014">
    <property type="entry name" value="Chaperone protein DnaK HSP70"/>
    <property type="match status" value="1"/>
</dbReference>
<dbReference type="GO" id="GO:0140662">
    <property type="term" value="F:ATP-dependent protein folding chaperone"/>
    <property type="evidence" value="ECO:0007669"/>
    <property type="project" value="InterPro"/>
</dbReference>
<dbReference type="Gene3D" id="3.30.420.40">
    <property type="match status" value="2"/>
</dbReference>
<dbReference type="PROSITE" id="PS01036">
    <property type="entry name" value="HSP70_3"/>
    <property type="match status" value="1"/>
</dbReference>
<feature type="compositionally biased region" description="Basic and acidic residues" evidence="6">
    <location>
        <begin position="659"/>
        <end position="673"/>
    </location>
</feature>
<keyword evidence="4" id="KW-0143">Chaperone</keyword>
<name>A0A0F9KV64_9ZZZZ</name>
<dbReference type="Gene3D" id="1.20.1270.10">
    <property type="match status" value="1"/>
</dbReference>
<dbReference type="SUPFAM" id="SSF100920">
    <property type="entry name" value="Heat shock protein 70kD (HSP70), peptide-binding domain"/>
    <property type="match status" value="1"/>
</dbReference>
<evidence type="ECO:0000256" key="5">
    <source>
        <dbReference type="SAM" id="Coils"/>
    </source>
</evidence>
<keyword evidence="5" id="KW-0175">Coiled coil</keyword>
<dbReference type="Gene3D" id="3.90.640.10">
    <property type="entry name" value="Actin, Chain A, domain 4"/>
    <property type="match status" value="1"/>
</dbReference>
<protein>
    <submittedName>
        <fullName evidence="7">Uncharacterized protein</fullName>
    </submittedName>
</protein>
<feature type="coiled-coil region" evidence="5">
    <location>
        <begin position="522"/>
        <end position="585"/>
    </location>
</feature>
<dbReference type="HAMAP" id="MF_00332">
    <property type="entry name" value="DnaK"/>
    <property type="match status" value="1"/>
</dbReference>
<dbReference type="CDD" id="cd10234">
    <property type="entry name" value="ASKHA_NBD_HSP70_DnaK-like"/>
    <property type="match status" value="1"/>
</dbReference>
<dbReference type="NCBIfam" id="NF001413">
    <property type="entry name" value="PRK00290.1"/>
    <property type="match status" value="1"/>
</dbReference>
<dbReference type="Pfam" id="PF00012">
    <property type="entry name" value="HSP70"/>
    <property type="match status" value="1"/>
</dbReference>
<dbReference type="PRINTS" id="PR00301">
    <property type="entry name" value="HEATSHOCK70"/>
</dbReference>
<evidence type="ECO:0000313" key="7">
    <source>
        <dbReference type="EMBL" id="KKM86244.1"/>
    </source>
</evidence>
<dbReference type="AlphaFoldDB" id="A0A0F9KV64"/>
<dbReference type="PROSITE" id="PS00297">
    <property type="entry name" value="HSP70_1"/>
    <property type="match status" value="1"/>
</dbReference>
<organism evidence="7">
    <name type="scientific">marine sediment metagenome</name>
    <dbReference type="NCBI Taxonomy" id="412755"/>
    <lineage>
        <taxon>unclassified sequences</taxon>
        <taxon>metagenomes</taxon>
        <taxon>ecological metagenomes</taxon>
    </lineage>
</organism>
<evidence type="ECO:0000256" key="6">
    <source>
        <dbReference type="SAM" id="MobiDB-lite"/>
    </source>
</evidence>
<dbReference type="InterPro" id="IPR043129">
    <property type="entry name" value="ATPase_NBD"/>
</dbReference>
<dbReference type="InterPro" id="IPR013126">
    <property type="entry name" value="Hsp_70_fam"/>
</dbReference>
<comment type="caution">
    <text evidence="7">The sequence shown here is derived from an EMBL/GenBank/DDBJ whole genome shotgun (WGS) entry which is preliminary data.</text>
</comment>
<comment type="similarity">
    <text evidence="1">Belongs to the heat shock protein 70 family.</text>
</comment>
<dbReference type="GO" id="GO:0005524">
    <property type="term" value="F:ATP binding"/>
    <property type="evidence" value="ECO:0007669"/>
    <property type="project" value="UniProtKB-KW"/>
</dbReference>
<evidence type="ECO:0000256" key="4">
    <source>
        <dbReference type="ARBA" id="ARBA00023186"/>
    </source>
</evidence>
<dbReference type="FunFam" id="3.90.640.10:FF:000003">
    <property type="entry name" value="Molecular chaperone DnaK"/>
    <property type="match status" value="1"/>
</dbReference>
<dbReference type="PROSITE" id="PS00329">
    <property type="entry name" value="HSP70_2"/>
    <property type="match status" value="1"/>
</dbReference>
<dbReference type="FunFam" id="3.30.420.40:FF:000071">
    <property type="entry name" value="Molecular chaperone DnaK"/>
    <property type="match status" value="1"/>
</dbReference>
<dbReference type="SUPFAM" id="SSF53067">
    <property type="entry name" value="Actin-like ATPase domain"/>
    <property type="match status" value="2"/>
</dbReference>
<sequence>MSEEKKEETQEEKLKQTTHKEKIIGIDLGTSNSACAVLSATGQPEIIPAAEGRTIGGKAFPSYVAFDENGRKIIGEPARRQAVSNPEGTITAIKRKMGTTYRAKLKVGEKWQEFSPEEISAMILKKIKTDASAYLGEEVKKAVITVPAYFNDAQRTATKNAGEIAGLEVMRMINEPTAACLAYGLDKDTKDKLIKICVLDLGGGTFDITLMEMGQKVFEVLSTAGDTQLGGTDMDDAIIDWVIEEFKRKEGIDLKGDSKAMIRIKDAGEKAKIELSTTLSTSINLPYLSQKEGNPVHLTMELTRAKLEALIEPTLKRLDPIMQRAVSDAKLAPNNIEKVILVGGPTRMPSVQQRFKKFFGGKEPEHSVDPMECVAIGASIQGGIIAGDVEDLLLLDVTPLSLGVETLGGVFTKLIERNSTIPTEKSQTFSTAADNQPAVTINVLQGERAMVKDNISLGMFHLTGIPPALRGIPQIEVKFSIDADGIVHVTAKDLGTGKETGITVTGARGLTPEEIKEKVQTAEQFEEEDKKVKELVEAKNNADSMIYQTRKLMEDNKDKIQENEKNEIEAAIKSLEEDIKTDDVQRIKLGLENLQKSMHSFSQRIYQSQSQDQVYQQAAEQAQRAASGMGGAPPGGMGGMGGVPPGGMGETGAGGASYKSEKDDKKDKEKVVDVEWEEDPDD</sequence>
<dbReference type="InterPro" id="IPR029047">
    <property type="entry name" value="HSP70_peptide-bd_sf"/>
</dbReference>
<feature type="compositionally biased region" description="Low complexity" evidence="6">
    <location>
        <begin position="612"/>
        <end position="627"/>
    </location>
</feature>
<dbReference type="InterPro" id="IPR012725">
    <property type="entry name" value="Chaperone_DnaK"/>
</dbReference>
<dbReference type="SUPFAM" id="SSF100934">
    <property type="entry name" value="Heat shock protein 70kD (HSP70), C-terminal subdomain"/>
    <property type="match status" value="1"/>
</dbReference>
<reference evidence="7" key="1">
    <citation type="journal article" date="2015" name="Nature">
        <title>Complex archaea that bridge the gap between prokaryotes and eukaryotes.</title>
        <authorList>
            <person name="Spang A."/>
            <person name="Saw J.H."/>
            <person name="Jorgensen S.L."/>
            <person name="Zaremba-Niedzwiedzka K."/>
            <person name="Martijn J."/>
            <person name="Lind A.E."/>
            <person name="van Eijk R."/>
            <person name="Schleper C."/>
            <person name="Guy L."/>
            <person name="Ettema T.J."/>
        </authorList>
    </citation>
    <scope>NUCLEOTIDE SEQUENCE</scope>
</reference>
<keyword evidence="3" id="KW-0067">ATP-binding</keyword>
<dbReference type="InterPro" id="IPR029048">
    <property type="entry name" value="HSP70_C_sf"/>
</dbReference>
<proteinExistence type="inferred from homology"/>
<accession>A0A0F9KV64</accession>
<dbReference type="FunFam" id="1.20.1270.10:FF:000001">
    <property type="entry name" value="Molecular chaperone DnaK"/>
    <property type="match status" value="1"/>
</dbReference>
<feature type="region of interest" description="Disordered" evidence="6">
    <location>
        <begin position="612"/>
        <end position="682"/>
    </location>
</feature>
<dbReference type="InterPro" id="IPR018181">
    <property type="entry name" value="Heat_shock_70_CS"/>
</dbReference>
<evidence type="ECO:0000256" key="2">
    <source>
        <dbReference type="ARBA" id="ARBA00022741"/>
    </source>
</evidence>
<dbReference type="EMBL" id="LAZR01007287">
    <property type="protein sequence ID" value="KKM86244.1"/>
    <property type="molecule type" value="Genomic_DNA"/>
</dbReference>
<dbReference type="PANTHER" id="PTHR19375">
    <property type="entry name" value="HEAT SHOCK PROTEIN 70KDA"/>
    <property type="match status" value="1"/>
</dbReference>
<feature type="compositionally biased region" description="Gly residues" evidence="6">
    <location>
        <begin position="628"/>
        <end position="655"/>
    </location>
</feature>
<evidence type="ECO:0000256" key="3">
    <source>
        <dbReference type="ARBA" id="ARBA00022840"/>
    </source>
</evidence>
<keyword evidence="2" id="KW-0547">Nucleotide-binding</keyword>
<dbReference type="Gene3D" id="2.60.34.10">
    <property type="entry name" value="Substrate Binding Domain Of DNAk, Chain A, domain 1"/>
    <property type="match status" value="1"/>
</dbReference>